<name>A0ABU0DMJ2_9HYPH</name>
<dbReference type="InterPro" id="IPR001789">
    <property type="entry name" value="Sig_transdc_resp-reg_receiver"/>
</dbReference>
<keyword evidence="7" id="KW-1185">Reference proteome</keyword>
<dbReference type="Proteomes" id="UP001238467">
    <property type="component" value="Unassembled WGS sequence"/>
</dbReference>
<evidence type="ECO:0000256" key="3">
    <source>
        <dbReference type="PROSITE-ProRule" id="PRU01091"/>
    </source>
</evidence>
<feature type="modified residue" description="4-aspartylphosphate" evidence="2">
    <location>
        <position position="51"/>
    </location>
</feature>
<evidence type="ECO:0000256" key="2">
    <source>
        <dbReference type="PROSITE-ProRule" id="PRU00169"/>
    </source>
</evidence>
<dbReference type="PROSITE" id="PS51755">
    <property type="entry name" value="OMPR_PHOB"/>
    <property type="match status" value="1"/>
</dbReference>
<evidence type="ECO:0000259" key="4">
    <source>
        <dbReference type="PROSITE" id="PS50110"/>
    </source>
</evidence>
<accession>A0ABU0DMJ2</accession>
<dbReference type="Gene3D" id="3.40.50.2300">
    <property type="match status" value="1"/>
</dbReference>
<dbReference type="Pfam" id="PF00486">
    <property type="entry name" value="Trans_reg_C"/>
    <property type="match status" value="1"/>
</dbReference>
<evidence type="ECO:0000256" key="1">
    <source>
        <dbReference type="ARBA" id="ARBA00023125"/>
    </source>
</evidence>
<dbReference type="PROSITE" id="PS50110">
    <property type="entry name" value="RESPONSE_REGULATORY"/>
    <property type="match status" value="1"/>
</dbReference>
<dbReference type="SUPFAM" id="SSF52172">
    <property type="entry name" value="CheY-like"/>
    <property type="match status" value="1"/>
</dbReference>
<keyword evidence="1 3" id="KW-0238">DNA-binding</keyword>
<dbReference type="PANTHER" id="PTHR48111">
    <property type="entry name" value="REGULATOR OF RPOS"/>
    <property type="match status" value="1"/>
</dbReference>
<reference evidence="6 7" key="1">
    <citation type="submission" date="2023-07" db="EMBL/GenBank/DDBJ databases">
        <title>Genomic Encyclopedia of Type Strains, Phase IV (KMG-IV): sequencing the most valuable type-strain genomes for metagenomic binning, comparative biology and taxonomic classification.</title>
        <authorList>
            <person name="Goeker M."/>
        </authorList>
    </citation>
    <scope>NUCLEOTIDE SEQUENCE [LARGE SCALE GENOMIC DNA]</scope>
    <source>
        <strain evidence="6 7">DSM 1277</strain>
    </source>
</reference>
<feature type="domain" description="Response regulatory" evidence="4">
    <location>
        <begin position="2"/>
        <end position="117"/>
    </location>
</feature>
<feature type="domain" description="OmpR/PhoB-type" evidence="5">
    <location>
        <begin position="125"/>
        <end position="223"/>
    </location>
</feature>
<dbReference type="CDD" id="cd17624">
    <property type="entry name" value="REC_OmpR_PmrA-like"/>
    <property type="match status" value="1"/>
</dbReference>
<keyword evidence="2" id="KW-0597">Phosphoprotein</keyword>
<evidence type="ECO:0000313" key="6">
    <source>
        <dbReference type="EMBL" id="MDQ0349632.1"/>
    </source>
</evidence>
<dbReference type="Gene3D" id="1.10.10.10">
    <property type="entry name" value="Winged helix-like DNA-binding domain superfamily/Winged helix DNA-binding domain"/>
    <property type="match status" value="1"/>
</dbReference>
<protein>
    <submittedName>
        <fullName evidence="6">DNA-binding response OmpR family regulator</fullName>
    </submittedName>
</protein>
<dbReference type="InterPro" id="IPR039420">
    <property type="entry name" value="WalR-like"/>
</dbReference>
<dbReference type="Pfam" id="PF00072">
    <property type="entry name" value="Response_reg"/>
    <property type="match status" value="1"/>
</dbReference>
<evidence type="ECO:0000259" key="5">
    <source>
        <dbReference type="PROSITE" id="PS51755"/>
    </source>
</evidence>
<dbReference type="EMBL" id="JAUSUH010000012">
    <property type="protein sequence ID" value="MDQ0349632.1"/>
    <property type="molecule type" value="Genomic_DNA"/>
</dbReference>
<proteinExistence type="predicted"/>
<dbReference type="GO" id="GO:0003677">
    <property type="term" value="F:DNA binding"/>
    <property type="evidence" value="ECO:0007669"/>
    <property type="project" value="UniProtKB-KW"/>
</dbReference>
<dbReference type="CDD" id="cd00383">
    <property type="entry name" value="trans_reg_C"/>
    <property type="match status" value="1"/>
</dbReference>
<comment type="caution">
    <text evidence="6">The sequence shown here is derived from an EMBL/GenBank/DDBJ whole genome shotgun (WGS) entry which is preliminary data.</text>
</comment>
<feature type="DNA-binding region" description="OmpR/PhoB-type" evidence="3">
    <location>
        <begin position="125"/>
        <end position="223"/>
    </location>
</feature>
<dbReference type="PANTHER" id="PTHR48111:SF36">
    <property type="entry name" value="TRANSCRIPTIONAL REGULATORY PROTEIN CUTR"/>
    <property type="match status" value="1"/>
</dbReference>
<dbReference type="Gene3D" id="6.10.250.690">
    <property type="match status" value="1"/>
</dbReference>
<dbReference type="RefSeq" id="WP_307063507.1">
    <property type="nucleotide sequence ID" value="NZ_JAUSUH010000012.1"/>
</dbReference>
<sequence>MKILLLEDNPSMREIVADHLTRSGFVVDAVRTGNEALAAVATVPYDAMVLDLGLPDIDGMDVLRQVRARTGDRLPALIVTARDSLQSRLSGLNSGADDYIVKPFELVELEARLRVVLRRPGQRGSVRYACGRLSFDSMSRQALVDDIPIELARRELALLEELLRAAGRVVVKDALEDRLYSIEQEVSSNAIEAAVSRLRKKLAAAKAGVTITTMRGIGYCMALGGDDEG</sequence>
<dbReference type="SMART" id="SM00862">
    <property type="entry name" value="Trans_reg_C"/>
    <property type="match status" value="1"/>
</dbReference>
<organism evidence="6 7">
    <name type="scientific">Ancylobacter vacuolatus</name>
    <dbReference type="NCBI Taxonomy" id="223389"/>
    <lineage>
        <taxon>Bacteria</taxon>
        <taxon>Pseudomonadati</taxon>
        <taxon>Pseudomonadota</taxon>
        <taxon>Alphaproteobacteria</taxon>
        <taxon>Hyphomicrobiales</taxon>
        <taxon>Xanthobacteraceae</taxon>
        <taxon>Ancylobacter</taxon>
    </lineage>
</organism>
<dbReference type="InterPro" id="IPR011006">
    <property type="entry name" value="CheY-like_superfamily"/>
</dbReference>
<gene>
    <name evidence="6" type="ORF">J2S76_004083</name>
</gene>
<dbReference type="SMART" id="SM00448">
    <property type="entry name" value="REC"/>
    <property type="match status" value="1"/>
</dbReference>
<dbReference type="InterPro" id="IPR036388">
    <property type="entry name" value="WH-like_DNA-bd_sf"/>
</dbReference>
<dbReference type="InterPro" id="IPR001867">
    <property type="entry name" value="OmpR/PhoB-type_DNA-bd"/>
</dbReference>
<evidence type="ECO:0000313" key="7">
    <source>
        <dbReference type="Proteomes" id="UP001238467"/>
    </source>
</evidence>